<keyword evidence="2" id="KW-1185">Reference proteome</keyword>
<reference evidence="1 2" key="1">
    <citation type="submission" date="2024-11" db="EMBL/GenBank/DDBJ databases">
        <title>The Natural Products Discovery Center: Release of the First 8490 Sequenced Strains for Exploring Actinobacteria Biosynthetic Diversity.</title>
        <authorList>
            <person name="Kalkreuter E."/>
            <person name="Kautsar S.A."/>
            <person name="Yang D."/>
            <person name="Bader C.D."/>
            <person name="Teijaro C.N."/>
            <person name="Fluegel L."/>
            <person name="Davis C.M."/>
            <person name="Simpson J.R."/>
            <person name="Lauterbach L."/>
            <person name="Steele A.D."/>
            <person name="Gui C."/>
            <person name="Meng S."/>
            <person name="Li G."/>
            <person name="Viehrig K."/>
            <person name="Ye F."/>
            <person name="Su P."/>
            <person name="Kiefer A.F."/>
            <person name="Nichols A."/>
            <person name="Cepeda A.J."/>
            <person name="Yan W."/>
            <person name="Fan B."/>
            <person name="Jiang Y."/>
            <person name="Adhikari A."/>
            <person name="Zheng C.-J."/>
            <person name="Schuster L."/>
            <person name="Cowan T.M."/>
            <person name="Smanski M.J."/>
            <person name="Chevrette M.G."/>
            <person name="De Carvalho L.P.S."/>
            <person name="Shen B."/>
        </authorList>
    </citation>
    <scope>NUCLEOTIDE SEQUENCE [LARGE SCALE GENOMIC DNA]</scope>
    <source>
        <strain evidence="1 2">NPDC077433</strain>
    </source>
</reference>
<proteinExistence type="predicted"/>
<gene>
    <name evidence="1" type="ORF">ACI2I3_10325</name>
</gene>
<evidence type="ECO:0000313" key="1">
    <source>
        <dbReference type="EMBL" id="MFK4001731.1"/>
    </source>
</evidence>
<dbReference type="Proteomes" id="UP001620234">
    <property type="component" value="Unassembled WGS sequence"/>
</dbReference>
<protein>
    <submittedName>
        <fullName evidence="1">Uncharacterized protein</fullName>
    </submittedName>
</protein>
<dbReference type="RefSeq" id="WP_404672313.1">
    <property type="nucleotide sequence ID" value="NZ_JBJDPD010000020.1"/>
</dbReference>
<sequence>MRNIANIKPSTILVSLMHNAKLSNAVSRTALRDAENQWCKHITKPRCNRDQQVLLDVADQLRLIIVQVSQRRCRINPPQWPALVRLEADLRAAYLANINLEPLLATVAANSDHSEVA</sequence>
<organism evidence="1 2">
    <name type="scientific">Psychrobacter namhaensis</name>
    <dbReference type="NCBI Taxonomy" id="292734"/>
    <lineage>
        <taxon>Bacteria</taxon>
        <taxon>Pseudomonadati</taxon>
        <taxon>Pseudomonadota</taxon>
        <taxon>Gammaproteobacteria</taxon>
        <taxon>Moraxellales</taxon>
        <taxon>Moraxellaceae</taxon>
        <taxon>Psychrobacter</taxon>
    </lineage>
</organism>
<evidence type="ECO:0000313" key="2">
    <source>
        <dbReference type="Proteomes" id="UP001620234"/>
    </source>
</evidence>
<comment type="caution">
    <text evidence="1">The sequence shown here is derived from an EMBL/GenBank/DDBJ whole genome shotgun (WGS) entry which is preliminary data.</text>
</comment>
<name>A0ABW8L9Z3_9GAMM</name>
<dbReference type="EMBL" id="JBJDPD010000020">
    <property type="protein sequence ID" value="MFK4001731.1"/>
    <property type="molecule type" value="Genomic_DNA"/>
</dbReference>
<accession>A0ABW8L9Z3</accession>